<comment type="caution">
    <text evidence="1">The sequence shown here is derived from an EMBL/GenBank/DDBJ whole genome shotgun (WGS) entry which is preliminary data.</text>
</comment>
<protein>
    <submittedName>
        <fullName evidence="1">Uncharacterized protein</fullName>
    </submittedName>
</protein>
<accession>A0A9J5ZRJ9</accession>
<dbReference type="PROSITE" id="PS51257">
    <property type="entry name" value="PROKAR_LIPOPROTEIN"/>
    <property type="match status" value="1"/>
</dbReference>
<evidence type="ECO:0000313" key="1">
    <source>
        <dbReference type="EMBL" id="KAG5614861.1"/>
    </source>
</evidence>
<sequence length="273" mass="29254">MYASGKRRPPTAGSISQGLHTSAVACAYLANDVGQKHAASAKACTHQSWHVCIGWGVIGLGLRVSARQHRPTTGSNNQGLHALTMACVHRLGDIDRGLRALARRRRPMISNIIQGLHTFDVAYNISQHQPRRVHWLGDIGVAQRQIASAKAYTHLTCLVRFKQLTSANGRRHRPGDIGRGLPTSVVACAHRSVDVVCGLPELAVAYADRSAIIRLSLPASLLACTYRSTDIGRGQPASSLACTQRLTDIGRELPLSSVACTHWSADVGCGPPA</sequence>
<gene>
    <name evidence="1" type="ORF">H5410_014685</name>
</gene>
<dbReference type="AlphaFoldDB" id="A0A9J5ZRJ9"/>
<name>A0A9J5ZRJ9_SOLCO</name>
<evidence type="ECO:0000313" key="2">
    <source>
        <dbReference type="Proteomes" id="UP000824120"/>
    </source>
</evidence>
<keyword evidence="2" id="KW-1185">Reference proteome</keyword>
<dbReference type="Proteomes" id="UP000824120">
    <property type="component" value="Chromosome 3"/>
</dbReference>
<dbReference type="EMBL" id="JACXVP010000003">
    <property type="protein sequence ID" value="KAG5614861.1"/>
    <property type="molecule type" value="Genomic_DNA"/>
</dbReference>
<proteinExistence type="predicted"/>
<reference evidence="1 2" key="1">
    <citation type="submission" date="2020-09" db="EMBL/GenBank/DDBJ databases">
        <title>De no assembly of potato wild relative species, Solanum commersonii.</title>
        <authorList>
            <person name="Cho K."/>
        </authorList>
    </citation>
    <scope>NUCLEOTIDE SEQUENCE [LARGE SCALE GENOMIC DNA]</scope>
    <source>
        <strain evidence="1">LZ3.2</strain>
        <tissue evidence="1">Leaf</tissue>
    </source>
</reference>
<organism evidence="1 2">
    <name type="scientific">Solanum commersonii</name>
    <name type="common">Commerson's wild potato</name>
    <name type="synonym">Commerson's nightshade</name>
    <dbReference type="NCBI Taxonomy" id="4109"/>
    <lineage>
        <taxon>Eukaryota</taxon>
        <taxon>Viridiplantae</taxon>
        <taxon>Streptophyta</taxon>
        <taxon>Embryophyta</taxon>
        <taxon>Tracheophyta</taxon>
        <taxon>Spermatophyta</taxon>
        <taxon>Magnoliopsida</taxon>
        <taxon>eudicotyledons</taxon>
        <taxon>Gunneridae</taxon>
        <taxon>Pentapetalae</taxon>
        <taxon>asterids</taxon>
        <taxon>lamiids</taxon>
        <taxon>Solanales</taxon>
        <taxon>Solanaceae</taxon>
        <taxon>Solanoideae</taxon>
        <taxon>Solaneae</taxon>
        <taxon>Solanum</taxon>
    </lineage>
</organism>